<protein>
    <recommendedName>
        <fullName evidence="4 6">dTDP-4-dehydrorhamnose reductase</fullName>
        <ecNumber evidence="3 6">1.1.1.133</ecNumber>
    </recommendedName>
</protein>
<name>A0ABW5JSV8_9FLAO</name>
<dbReference type="PANTHER" id="PTHR10491">
    <property type="entry name" value="DTDP-4-DEHYDRORHAMNOSE REDUCTASE"/>
    <property type="match status" value="1"/>
</dbReference>
<evidence type="ECO:0000313" key="9">
    <source>
        <dbReference type="Proteomes" id="UP001597441"/>
    </source>
</evidence>
<dbReference type="Gene3D" id="3.90.25.10">
    <property type="entry name" value="UDP-galactose 4-epimerase, domain 1"/>
    <property type="match status" value="1"/>
</dbReference>
<comment type="function">
    <text evidence="6">Catalyzes the reduction of dTDP-6-deoxy-L-lyxo-4-hexulose to yield dTDP-L-rhamnose.</text>
</comment>
<comment type="catalytic activity">
    <reaction evidence="5">
        <text>dTDP-beta-L-rhamnose + NADP(+) = dTDP-4-dehydro-beta-L-rhamnose + NADPH + H(+)</text>
        <dbReference type="Rhea" id="RHEA:21796"/>
        <dbReference type="ChEBI" id="CHEBI:15378"/>
        <dbReference type="ChEBI" id="CHEBI:57510"/>
        <dbReference type="ChEBI" id="CHEBI:57783"/>
        <dbReference type="ChEBI" id="CHEBI:58349"/>
        <dbReference type="ChEBI" id="CHEBI:62830"/>
        <dbReference type="EC" id="1.1.1.133"/>
    </reaction>
</comment>
<keyword evidence="6 8" id="KW-0560">Oxidoreductase</keyword>
<evidence type="ECO:0000256" key="1">
    <source>
        <dbReference type="ARBA" id="ARBA00004781"/>
    </source>
</evidence>
<organism evidence="8 9">
    <name type="scientific">Gelatiniphilus marinus</name>
    <dbReference type="NCBI Taxonomy" id="1759464"/>
    <lineage>
        <taxon>Bacteria</taxon>
        <taxon>Pseudomonadati</taxon>
        <taxon>Bacteroidota</taxon>
        <taxon>Flavobacteriia</taxon>
        <taxon>Flavobacteriales</taxon>
        <taxon>Flavobacteriaceae</taxon>
        <taxon>Gelatiniphilus</taxon>
    </lineage>
</organism>
<dbReference type="InterPro" id="IPR005913">
    <property type="entry name" value="dTDP_dehydrorham_reduct"/>
</dbReference>
<accession>A0ABW5JSV8</accession>
<evidence type="ECO:0000313" key="8">
    <source>
        <dbReference type="EMBL" id="MFD2535844.1"/>
    </source>
</evidence>
<dbReference type="NCBIfam" id="TIGR01214">
    <property type="entry name" value="rmlD"/>
    <property type="match status" value="1"/>
</dbReference>
<dbReference type="SUPFAM" id="SSF51735">
    <property type="entry name" value="NAD(P)-binding Rossmann-fold domains"/>
    <property type="match status" value="1"/>
</dbReference>
<dbReference type="Gene3D" id="3.40.50.720">
    <property type="entry name" value="NAD(P)-binding Rossmann-like Domain"/>
    <property type="match status" value="1"/>
</dbReference>
<dbReference type="InterPro" id="IPR036291">
    <property type="entry name" value="NAD(P)-bd_dom_sf"/>
</dbReference>
<comment type="caution">
    <text evidence="8">The sequence shown here is derived from an EMBL/GenBank/DDBJ whole genome shotgun (WGS) entry which is preliminary data.</text>
</comment>
<comment type="pathway">
    <text evidence="1 6">Carbohydrate biosynthesis; dTDP-L-rhamnose biosynthesis.</text>
</comment>
<dbReference type="InterPro" id="IPR029903">
    <property type="entry name" value="RmlD-like-bd"/>
</dbReference>
<dbReference type="PANTHER" id="PTHR10491:SF4">
    <property type="entry name" value="METHIONINE ADENOSYLTRANSFERASE 2 SUBUNIT BETA"/>
    <property type="match status" value="1"/>
</dbReference>
<sequence length="260" mass="30087">MNKQVLVTGANGQLGKTINELFAKNEDKLEFTFISKAGLDITKASDLKLFFKNNNFDYCINCAAYTNVEQAEKTPEIAYKVNAEGVKYLAEACKETDTVLIHISTDYVFDGEKTEPYTTEDKPNPINEYGKSKLLGEQHVQDILERYFIIRTSWLYSKKHGHNFYKTILKKAKLGEDLYITDTQKGCPTNTENLAKYILRLIVSKSKDYGMKHFCDEKAMTWYDFANNILKEHLYEHIKLVKAKNYRTFAQRPKQTILKI</sequence>
<keyword evidence="6" id="KW-0521">NADP</keyword>
<feature type="domain" description="RmlD-like substrate binding" evidence="7">
    <location>
        <begin position="4"/>
        <end position="259"/>
    </location>
</feature>
<dbReference type="Proteomes" id="UP001597441">
    <property type="component" value="Unassembled WGS sequence"/>
</dbReference>
<dbReference type="GO" id="GO:0008831">
    <property type="term" value="F:dTDP-4-dehydrorhamnose reductase activity"/>
    <property type="evidence" value="ECO:0007669"/>
    <property type="project" value="UniProtKB-EC"/>
</dbReference>
<proteinExistence type="inferred from homology"/>
<keyword evidence="9" id="KW-1185">Reference proteome</keyword>
<gene>
    <name evidence="8" type="primary">rfbD</name>
    <name evidence="8" type="ORF">ACFSQS_12085</name>
</gene>
<evidence type="ECO:0000256" key="2">
    <source>
        <dbReference type="ARBA" id="ARBA00010944"/>
    </source>
</evidence>
<dbReference type="Pfam" id="PF04321">
    <property type="entry name" value="RmlD_sub_bind"/>
    <property type="match status" value="1"/>
</dbReference>
<reference evidence="9" key="1">
    <citation type="journal article" date="2019" name="Int. J. Syst. Evol. Microbiol.">
        <title>The Global Catalogue of Microorganisms (GCM) 10K type strain sequencing project: providing services to taxonomists for standard genome sequencing and annotation.</title>
        <authorList>
            <consortium name="The Broad Institute Genomics Platform"/>
            <consortium name="The Broad Institute Genome Sequencing Center for Infectious Disease"/>
            <person name="Wu L."/>
            <person name="Ma J."/>
        </authorList>
    </citation>
    <scope>NUCLEOTIDE SEQUENCE [LARGE SCALE GENOMIC DNA]</scope>
    <source>
        <strain evidence="9">KCTC 42903</strain>
    </source>
</reference>
<evidence type="ECO:0000256" key="6">
    <source>
        <dbReference type="RuleBase" id="RU364082"/>
    </source>
</evidence>
<dbReference type="RefSeq" id="WP_388019134.1">
    <property type="nucleotide sequence ID" value="NZ_JBHUDT010000005.1"/>
</dbReference>
<evidence type="ECO:0000256" key="3">
    <source>
        <dbReference type="ARBA" id="ARBA00012929"/>
    </source>
</evidence>
<dbReference type="CDD" id="cd05254">
    <property type="entry name" value="dTDP_HR_like_SDR_e"/>
    <property type="match status" value="1"/>
</dbReference>
<comment type="similarity">
    <text evidence="2 6">Belongs to the dTDP-4-dehydrorhamnose reductase family.</text>
</comment>
<evidence type="ECO:0000256" key="4">
    <source>
        <dbReference type="ARBA" id="ARBA00017099"/>
    </source>
</evidence>
<dbReference type="EC" id="1.1.1.133" evidence="3 6"/>
<evidence type="ECO:0000256" key="5">
    <source>
        <dbReference type="ARBA" id="ARBA00048200"/>
    </source>
</evidence>
<evidence type="ECO:0000259" key="7">
    <source>
        <dbReference type="Pfam" id="PF04321"/>
    </source>
</evidence>
<dbReference type="EMBL" id="JBHULK010000005">
    <property type="protein sequence ID" value="MFD2535844.1"/>
    <property type="molecule type" value="Genomic_DNA"/>
</dbReference>